<gene>
    <name evidence="1" type="ORF">BSK56_27105</name>
</gene>
<dbReference type="RefSeq" id="WP_076113593.1">
    <property type="nucleotide sequence ID" value="NZ_MPTB01000045.1"/>
</dbReference>
<protein>
    <submittedName>
        <fullName evidence="1">Uncharacterized protein</fullName>
    </submittedName>
</protein>
<accession>A0ABX3H2F9</accession>
<dbReference type="EMBL" id="MPTB01000045">
    <property type="protein sequence ID" value="OMD41548.1"/>
    <property type="molecule type" value="Genomic_DNA"/>
</dbReference>
<comment type="caution">
    <text evidence="1">The sequence shown here is derived from an EMBL/GenBank/DDBJ whole genome shotgun (WGS) entry which is preliminary data.</text>
</comment>
<dbReference type="Proteomes" id="UP000187412">
    <property type="component" value="Unassembled WGS sequence"/>
</dbReference>
<evidence type="ECO:0000313" key="2">
    <source>
        <dbReference type="Proteomes" id="UP000187412"/>
    </source>
</evidence>
<keyword evidence="2" id="KW-1185">Reference proteome</keyword>
<organism evidence="1 2">
    <name type="scientific">Paenibacillus borealis</name>
    <dbReference type="NCBI Taxonomy" id="160799"/>
    <lineage>
        <taxon>Bacteria</taxon>
        <taxon>Bacillati</taxon>
        <taxon>Bacillota</taxon>
        <taxon>Bacilli</taxon>
        <taxon>Bacillales</taxon>
        <taxon>Paenibacillaceae</taxon>
        <taxon>Paenibacillus</taxon>
    </lineage>
</organism>
<sequence>MKRCLYRAEGLRGKELASFFRSQEVSSSLAEAMEHLNVVNLSLFACSHQLFLYYECLEEAVPPESLLPEASERLAVWPGGEQGRRWAPLADIFHYQQPVSAQHWERSNAAGEPYGRLALLKPEEAASYVYYHYQYQEERPGDGDKYGIIGLHENVLFFYAEQPATREPAPYEGRLKTTLTPDNWAEIMEPHFIKWEGTPAGQDIWRKLDLVLEVRSFTGKLGIRDA</sequence>
<reference evidence="1 2" key="1">
    <citation type="submission" date="2016-10" db="EMBL/GenBank/DDBJ databases">
        <title>Paenibacillus species isolates.</title>
        <authorList>
            <person name="Beno S.M."/>
        </authorList>
    </citation>
    <scope>NUCLEOTIDE SEQUENCE [LARGE SCALE GENOMIC DNA]</scope>
    <source>
        <strain evidence="1 2">FSL H7-0744</strain>
    </source>
</reference>
<name>A0ABX3H2F9_PAEBO</name>
<proteinExistence type="predicted"/>
<evidence type="ECO:0000313" key="1">
    <source>
        <dbReference type="EMBL" id="OMD41548.1"/>
    </source>
</evidence>